<feature type="signal peptide" evidence="1">
    <location>
        <begin position="1"/>
        <end position="28"/>
    </location>
</feature>
<accession>A0A7G6RNT8</accession>
<evidence type="ECO:0000313" key="3">
    <source>
        <dbReference type="Proteomes" id="UP000515518"/>
    </source>
</evidence>
<dbReference type="AlphaFoldDB" id="A0A7G6RNT8"/>
<protein>
    <submittedName>
        <fullName evidence="2">Uncharacterized protein</fullName>
    </submittedName>
</protein>
<keyword evidence="2" id="KW-0614">Plasmid</keyword>
<keyword evidence="1" id="KW-0732">Signal</keyword>
<dbReference type="EMBL" id="CP050552">
    <property type="protein sequence ID" value="QND43920.1"/>
    <property type="molecule type" value="Genomic_DNA"/>
</dbReference>
<sequence length="119" mass="13454">MFSSRHHAFVVAALVLIASFLTSIEAMATAKHTEVADDPRSFARSLVNFGAVEPVFMYCWADILYFDNYRSASCIETIARLSIIARGMSIVPLSSRDRNSLRLVLEEIDIYYREKKDGN</sequence>
<proteinExistence type="predicted"/>
<dbReference type="RefSeq" id="WP_130719538.1">
    <property type="nucleotide sequence ID" value="NZ_CP025507.1"/>
</dbReference>
<gene>
    <name evidence="2" type="ORF">HB770_33435</name>
</gene>
<dbReference type="Proteomes" id="UP000515518">
    <property type="component" value="Plasmid p_1"/>
</dbReference>
<organism evidence="2 3">
    <name type="scientific">Rhizobium leguminosarum bv. viciae</name>
    <dbReference type="NCBI Taxonomy" id="387"/>
    <lineage>
        <taxon>Bacteria</taxon>
        <taxon>Pseudomonadati</taxon>
        <taxon>Pseudomonadota</taxon>
        <taxon>Alphaproteobacteria</taxon>
        <taxon>Hyphomicrobiales</taxon>
        <taxon>Rhizobiaceae</taxon>
        <taxon>Rhizobium/Agrobacterium group</taxon>
        <taxon>Rhizobium</taxon>
    </lineage>
</organism>
<evidence type="ECO:0000256" key="1">
    <source>
        <dbReference type="SAM" id="SignalP"/>
    </source>
</evidence>
<reference evidence="3" key="1">
    <citation type="journal article" date="2020" name="Mol. Plant Microbe">
        <title>Rhizobial microsymbionts of the narrowly endemic Oxytropis species growing in Kamchatka are characterized by significant genetic diversity and possess a set of genes that are associated with T3SS and T6SS secretion systems and can affect the development of symbiosis.</title>
        <authorList>
            <person name="Safronova V."/>
            <person name="Guro P."/>
            <person name="Sazanova A."/>
            <person name="Kuznetsova I."/>
            <person name="Belimov A."/>
            <person name="Yakubov V."/>
            <person name="Chirak E."/>
            <person name="Afonin A."/>
            <person name="Gogolev Y."/>
            <person name="Andronov E."/>
            <person name="Tikhonovich I."/>
        </authorList>
    </citation>
    <scope>NUCLEOTIDE SEQUENCE [LARGE SCALE GENOMIC DNA]</scope>
    <source>
        <strain evidence="3">RCAM0610</strain>
        <plasmid evidence="3">p_1</plasmid>
    </source>
</reference>
<evidence type="ECO:0000313" key="2">
    <source>
        <dbReference type="EMBL" id="QND43920.1"/>
    </source>
</evidence>
<geneLocation type="plasmid" evidence="2 3">
    <name>p_1</name>
</geneLocation>
<name>A0A7G6RNT8_RHILV</name>
<feature type="chain" id="PRO_5028879028" evidence="1">
    <location>
        <begin position="29"/>
        <end position="119"/>
    </location>
</feature>